<feature type="region of interest" description="Disordered" evidence="2">
    <location>
        <begin position="612"/>
        <end position="646"/>
    </location>
</feature>
<reference evidence="5" key="1">
    <citation type="submission" date="2011-07" db="EMBL/GenBank/DDBJ databases">
        <authorList>
            <consortium name="Caenorhabditis brenneri Sequencing and Analysis Consortium"/>
            <person name="Wilson R.K."/>
        </authorList>
    </citation>
    <scope>NUCLEOTIDE SEQUENCE [LARGE SCALE GENOMIC DNA]</scope>
    <source>
        <strain evidence="5">PB2801</strain>
    </source>
</reference>
<keyword evidence="5" id="KW-1185">Reference proteome</keyword>
<dbReference type="InterPro" id="IPR013087">
    <property type="entry name" value="Znf_C2H2_type"/>
</dbReference>
<dbReference type="SMART" id="SM00355">
    <property type="entry name" value="ZnF_C2H2"/>
    <property type="match status" value="3"/>
</dbReference>
<organism evidence="5">
    <name type="scientific">Caenorhabditis brenneri</name>
    <name type="common">Nematode worm</name>
    <dbReference type="NCBI Taxonomy" id="135651"/>
    <lineage>
        <taxon>Eukaryota</taxon>
        <taxon>Metazoa</taxon>
        <taxon>Ecdysozoa</taxon>
        <taxon>Nematoda</taxon>
        <taxon>Chromadorea</taxon>
        <taxon>Rhabditida</taxon>
        <taxon>Rhabditina</taxon>
        <taxon>Rhabditomorpha</taxon>
        <taxon>Rhabditoidea</taxon>
        <taxon>Rhabditidae</taxon>
        <taxon>Peloderinae</taxon>
        <taxon>Caenorhabditis</taxon>
    </lineage>
</organism>
<protein>
    <recommendedName>
        <fullName evidence="3">C2H2-type domain-containing protein</fullName>
    </recommendedName>
</protein>
<evidence type="ECO:0000256" key="2">
    <source>
        <dbReference type="SAM" id="MobiDB-lite"/>
    </source>
</evidence>
<feature type="domain" description="C2H2-type" evidence="3">
    <location>
        <begin position="137"/>
        <end position="167"/>
    </location>
</feature>
<dbReference type="AlphaFoldDB" id="G0PLR6"/>
<dbReference type="GO" id="GO:0008270">
    <property type="term" value="F:zinc ion binding"/>
    <property type="evidence" value="ECO:0007669"/>
    <property type="project" value="UniProtKB-KW"/>
</dbReference>
<sequence>MGKIIKCTLCDKYTSERSSNVIRHLREVHKASDEDIKQFKVLLNSSIAVTKHGQGAWKCDSCGLVVPTKKGLESHVTRKHPKKPVNPADISLLADESSSTKSPPPKRIQLDKLINQSIVTEKDTISSPTVTEVNGRIACPFPDCTEQFRTREGLAQHYATVHATESELEHASFDTETEFQAWLQLIGENTCSGWKVRNSYVSGDVIQKYHVCRHEGVYKSKASVLDVGASKKQTGSSYCPAFLKVQINSTSGKITVDGYFEHCGHSLEHGLRAMSEADVEYILRLMREGFTNSQIIDKCDKLPLNSRLAYLVPDDLRYIRNKNDLSEGRFHKDDFESLRLRVERATEEDGFLLYEPPNKDGLGMRLVIMTPAQRELCAKYSHRGICIDDTHNPTKYPLKLTTMLVLNGQDRGIPIEKVKLWATCHRKGAPFQTSMYSENWHSALKKDILHHNTNIRIDQLVQMLYNGFNWVIRRIVKQTGRQLKKASSRRTETMKKCKQAAQDIENYSIFRLNNKATEHESVDFDMNFDDEAFQNLLMPPMRQQFVVPEVSVEPADECKILYDQFSVEVDRLCETMRRLCKTGQSQSEMRAILDFIKNANDTVSDKLVNVPTRRDASKGPKSARETMQHHKLLRRTKRRPDQPRRSKIVLEMSKDPSICNVCKLSDPLLPEDMDEEELDSRVTEWRRCSNCKNPVHFVCSKGCCPSCGGDFQPYLPSDSGSELASSSDDESAT</sequence>
<dbReference type="eggNOG" id="ENOG502QVXX">
    <property type="taxonomic scope" value="Eukaryota"/>
</dbReference>
<dbReference type="InParanoid" id="G0PLR6"/>
<dbReference type="FunCoup" id="G0PLR6">
    <property type="interactions" value="1"/>
</dbReference>
<keyword evidence="1" id="KW-0863">Zinc-finger</keyword>
<accession>G0PLR6</accession>
<dbReference type="HOGENOM" id="CLU_011337_0_0_1"/>
<evidence type="ECO:0000313" key="5">
    <source>
        <dbReference type="Proteomes" id="UP000008068"/>
    </source>
</evidence>
<dbReference type="EMBL" id="GL381168">
    <property type="protein sequence ID" value="EGT35588.1"/>
    <property type="molecule type" value="Genomic_DNA"/>
</dbReference>
<dbReference type="PROSITE" id="PS00028">
    <property type="entry name" value="ZINC_FINGER_C2H2_1"/>
    <property type="match status" value="2"/>
</dbReference>
<gene>
    <name evidence="4" type="ORF">CAEBREN_00451</name>
</gene>
<dbReference type="OrthoDB" id="5872438at2759"/>
<dbReference type="PANTHER" id="PTHR33936">
    <property type="entry name" value="PROTEIN CBG17840"/>
    <property type="match status" value="1"/>
</dbReference>
<dbReference type="Proteomes" id="UP000008068">
    <property type="component" value="Unassembled WGS sequence"/>
</dbReference>
<evidence type="ECO:0000259" key="3">
    <source>
        <dbReference type="PROSITE" id="PS50157"/>
    </source>
</evidence>
<keyword evidence="1" id="KW-0479">Metal-binding</keyword>
<dbReference type="Gene3D" id="3.30.160.60">
    <property type="entry name" value="Classic Zinc Finger"/>
    <property type="match status" value="1"/>
</dbReference>
<dbReference type="PROSITE" id="PS50157">
    <property type="entry name" value="ZINC_FINGER_C2H2_2"/>
    <property type="match status" value="1"/>
</dbReference>
<dbReference type="InterPro" id="IPR052797">
    <property type="entry name" value="RegFact_GeneExpr_CellDeath"/>
</dbReference>
<feature type="compositionally biased region" description="Basic and acidic residues" evidence="2">
    <location>
        <begin position="612"/>
        <end position="628"/>
    </location>
</feature>
<evidence type="ECO:0000313" key="4">
    <source>
        <dbReference type="EMBL" id="EGT35588.1"/>
    </source>
</evidence>
<name>G0PLR6_CAEBE</name>
<feature type="compositionally biased region" description="Basic residues" evidence="2">
    <location>
        <begin position="629"/>
        <end position="638"/>
    </location>
</feature>
<evidence type="ECO:0000256" key="1">
    <source>
        <dbReference type="PROSITE-ProRule" id="PRU00042"/>
    </source>
</evidence>
<proteinExistence type="predicted"/>
<keyword evidence="1" id="KW-0862">Zinc</keyword>
<dbReference type="PANTHER" id="PTHR33936:SF22">
    <property type="entry name" value="C2H2-TYPE DOMAIN-CONTAINING PROTEIN"/>
    <property type="match status" value="1"/>
</dbReference>